<evidence type="ECO:0000313" key="1">
    <source>
        <dbReference type="EMBL" id="KAF7367911.1"/>
    </source>
</evidence>
<name>A0A8H6Z127_9AGAR</name>
<dbReference type="Proteomes" id="UP000623467">
    <property type="component" value="Unassembled WGS sequence"/>
</dbReference>
<dbReference type="EMBL" id="JACAZH010000005">
    <property type="protein sequence ID" value="KAF7367911.1"/>
    <property type="molecule type" value="Genomic_DNA"/>
</dbReference>
<dbReference type="OrthoDB" id="3255541at2759"/>
<comment type="caution">
    <text evidence="1">The sequence shown here is derived from an EMBL/GenBank/DDBJ whole genome shotgun (WGS) entry which is preliminary data.</text>
</comment>
<keyword evidence="2" id="KW-1185">Reference proteome</keyword>
<evidence type="ECO:0000313" key="2">
    <source>
        <dbReference type="Proteomes" id="UP000623467"/>
    </source>
</evidence>
<proteinExistence type="predicted"/>
<gene>
    <name evidence="1" type="ORF">MSAN_00856000</name>
</gene>
<protein>
    <submittedName>
        <fullName evidence="1">Uncharacterized protein</fullName>
    </submittedName>
</protein>
<organism evidence="1 2">
    <name type="scientific">Mycena sanguinolenta</name>
    <dbReference type="NCBI Taxonomy" id="230812"/>
    <lineage>
        <taxon>Eukaryota</taxon>
        <taxon>Fungi</taxon>
        <taxon>Dikarya</taxon>
        <taxon>Basidiomycota</taxon>
        <taxon>Agaricomycotina</taxon>
        <taxon>Agaricomycetes</taxon>
        <taxon>Agaricomycetidae</taxon>
        <taxon>Agaricales</taxon>
        <taxon>Marasmiineae</taxon>
        <taxon>Mycenaceae</taxon>
        <taxon>Mycena</taxon>
    </lineage>
</organism>
<accession>A0A8H6Z127</accession>
<dbReference type="AlphaFoldDB" id="A0A8H6Z127"/>
<sequence length="278" mass="31558">MADALILDHMRLAHQILSRNVTHTISIGGAEHITRQTGEVVQFFMDAERHRRVFPDPEFGNLQISIQTMVQCLQAALPVSADTASTTVDPTIPPSQMHRGLEVPEIAWMIVSQLDRGSREGRAALAALAQCRIFHDPALDALWRGQGTIRNLIKCMPDDLWEIVPVRRRLTMRLRRQIRAADWDRVLEYSHRIRLFSVDSNNDLALSEVFDVLRLNVPGDYLLPNLEMLDWQPNESTTPFSNINLFLGPRLKSIILPALSLRHLPPSPYFDAEIPPIV</sequence>
<reference evidence="1" key="1">
    <citation type="submission" date="2020-05" db="EMBL/GenBank/DDBJ databases">
        <title>Mycena genomes resolve the evolution of fungal bioluminescence.</title>
        <authorList>
            <person name="Tsai I.J."/>
        </authorList>
    </citation>
    <scope>NUCLEOTIDE SEQUENCE</scope>
    <source>
        <strain evidence="1">160909Yilan</strain>
    </source>
</reference>